<organism evidence="2 3">
    <name type="scientific">Steinernema hermaphroditum</name>
    <dbReference type="NCBI Taxonomy" id="289476"/>
    <lineage>
        <taxon>Eukaryota</taxon>
        <taxon>Metazoa</taxon>
        <taxon>Ecdysozoa</taxon>
        <taxon>Nematoda</taxon>
        <taxon>Chromadorea</taxon>
        <taxon>Rhabditida</taxon>
        <taxon>Tylenchina</taxon>
        <taxon>Panagrolaimomorpha</taxon>
        <taxon>Strongyloidoidea</taxon>
        <taxon>Steinernematidae</taxon>
        <taxon>Steinernema</taxon>
    </lineage>
</organism>
<proteinExistence type="predicted"/>
<reference evidence="2" key="1">
    <citation type="submission" date="2023-06" db="EMBL/GenBank/DDBJ databases">
        <title>Genomic analysis of the entomopathogenic nematode Steinernema hermaphroditum.</title>
        <authorList>
            <person name="Schwarz E.M."/>
            <person name="Heppert J.K."/>
            <person name="Baniya A."/>
            <person name="Schwartz H.T."/>
            <person name="Tan C.-H."/>
            <person name="Antoshechkin I."/>
            <person name="Sternberg P.W."/>
            <person name="Goodrich-Blair H."/>
            <person name="Dillman A.R."/>
        </authorList>
    </citation>
    <scope>NUCLEOTIDE SEQUENCE</scope>
    <source>
        <strain evidence="2">PS9179</strain>
        <tissue evidence="2">Whole animal</tissue>
    </source>
</reference>
<protein>
    <submittedName>
        <fullName evidence="2">Uncharacterized protein</fullName>
    </submittedName>
</protein>
<sequence>MNSSTPKADMNKASNAAATDDNTGTLAVALKEMSTNVDFETSPAIVQLRQSADEDEHGSETTSFSDPDVESIESFVPDGCWTAFWLALRLRLRRCFL</sequence>
<evidence type="ECO:0000313" key="2">
    <source>
        <dbReference type="EMBL" id="KAK0394590.1"/>
    </source>
</evidence>
<dbReference type="EMBL" id="JAUCMV010000005">
    <property type="protein sequence ID" value="KAK0394590.1"/>
    <property type="molecule type" value="Genomic_DNA"/>
</dbReference>
<keyword evidence="3" id="KW-1185">Reference proteome</keyword>
<evidence type="ECO:0000256" key="1">
    <source>
        <dbReference type="SAM" id="MobiDB-lite"/>
    </source>
</evidence>
<feature type="region of interest" description="Disordered" evidence="1">
    <location>
        <begin position="1"/>
        <end position="21"/>
    </location>
</feature>
<name>A0AA39GVZ9_9BILA</name>
<gene>
    <name evidence="2" type="ORF">QR680_000822</name>
</gene>
<comment type="caution">
    <text evidence="2">The sequence shown here is derived from an EMBL/GenBank/DDBJ whole genome shotgun (WGS) entry which is preliminary data.</text>
</comment>
<accession>A0AA39GVZ9</accession>
<dbReference type="Proteomes" id="UP001175271">
    <property type="component" value="Unassembled WGS sequence"/>
</dbReference>
<evidence type="ECO:0000313" key="3">
    <source>
        <dbReference type="Proteomes" id="UP001175271"/>
    </source>
</evidence>
<dbReference type="AlphaFoldDB" id="A0AA39GVZ9"/>
<feature type="region of interest" description="Disordered" evidence="1">
    <location>
        <begin position="47"/>
        <end position="70"/>
    </location>
</feature>